<keyword evidence="2" id="KW-1185">Reference proteome</keyword>
<comment type="caution">
    <text evidence="1">The sequence shown here is derived from an EMBL/GenBank/DDBJ whole genome shotgun (WGS) entry which is preliminary data.</text>
</comment>
<reference evidence="1 2" key="1">
    <citation type="journal article" date="2019" name="Int. J. Syst. Evol. Microbiol.">
        <title>The Global Catalogue of Microorganisms (GCM) 10K type strain sequencing project: providing services to taxonomists for standard genome sequencing and annotation.</title>
        <authorList>
            <consortium name="The Broad Institute Genomics Platform"/>
            <consortium name="The Broad Institute Genome Sequencing Center for Infectious Disease"/>
            <person name="Wu L."/>
            <person name="Ma J."/>
        </authorList>
    </citation>
    <scope>NUCLEOTIDE SEQUENCE [LARGE SCALE GENOMIC DNA]</scope>
    <source>
        <strain evidence="1 2">JCM 16009</strain>
    </source>
</reference>
<name>A0ABN2MYH9_9PSEU</name>
<proteinExistence type="predicted"/>
<gene>
    <name evidence="1" type="ORF">GCM10009836_24030</name>
</gene>
<protein>
    <submittedName>
        <fullName evidence="1">Uncharacterized protein</fullName>
    </submittedName>
</protein>
<dbReference type="RefSeq" id="WP_344415554.1">
    <property type="nucleotide sequence ID" value="NZ_BAAAQK010000005.1"/>
</dbReference>
<dbReference type="EMBL" id="BAAAQK010000005">
    <property type="protein sequence ID" value="GAA1843861.1"/>
    <property type="molecule type" value="Genomic_DNA"/>
</dbReference>
<organism evidence="1 2">
    <name type="scientific">Pseudonocardia ailaonensis</name>
    <dbReference type="NCBI Taxonomy" id="367279"/>
    <lineage>
        <taxon>Bacteria</taxon>
        <taxon>Bacillati</taxon>
        <taxon>Actinomycetota</taxon>
        <taxon>Actinomycetes</taxon>
        <taxon>Pseudonocardiales</taxon>
        <taxon>Pseudonocardiaceae</taxon>
        <taxon>Pseudonocardia</taxon>
    </lineage>
</organism>
<sequence>MSEIVYSVHATKPDDVGGIEVVFGSEGEALEYARSRSTDHRVLSTSVTSFRVGQLGTRKPVAWFIDGAEQPRSFTRRLYPAD</sequence>
<evidence type="ECO:0000313" key="2">
    <source>
        <dbReference type="Proteomes" id="UP001500449"/>
    </source>
</evidence>
<dbReference type="Proteomes" id="UP001500449">
    <property type="component" value="Unassembled WGS sequence"/>
</dbReference>
<evidence type="ECO:0000313" key="1">
    <source>
        <dbReference type="EMBL" id="GAA1843861.1"/>
    </source>
</evidence>
<accession>A0ABN2MYH9</accession>